<keyword evidence="9" id="KW-1003">Cell membrane</keyword>
<feature type="transmembrane region" description="Helical" evidence="9">
    <location>
        <begin position="414"/>
        <end position="437"/>
    </location>
</feature>
<dbReference type="SUPFAM" id="SSF54631">
    <property type="entry name" value="CBS-domain pair"/>
    <property type="match status" value="1"/>
</dbReference>
<evidence type="ECO:0000256" key="7">
    <source>
        <dbReference type="ARBA" id="ARBA00023136"/>
    </source>
</evidence>
<dbReference type="SUPFAM" id="SSF158791">
    <property type="entry name" value="MgtE N-terminal domain-like"/>
    <property type="match status" value="1"/>
</dbReference>
<dbReference type="SUPFAM" id="SSF161093">
    <property type="entry name" value="MgtE membrane domain-like"/>
    <property type="match status" value="1"/>
</dbReference>
<keyword evidence="4 9" id="KW-0812">Transmembrane</keyword>
<reference evidence="11 12" key="1">
    <citation type="submission" date="2017-12" db="EMBL/GenBank/DDBJ databases">
        <title>Complete genome sequence of Spiroplasma monobiae MQ-1 (ATCC 33825).</title>
        <authorList>
            <person name="Tsai Y.-M."/>
            <person name="Lo W.-S."/>
            <person name="Wu P.-S."/>
            <person name="Cho S.-T."/>
            <person name="Kuo C.-H."/>
        </authorList>
    </citation>
    <scope>NUCLEOTIDE SEQUENCE [LARGE SCALE GENOMIC DNA]</scope>
    <source>
        <strain evidence="11 12">MQ-1</strain>
    </source>
</reference>
<dbReference type="SMART" id="SM00924">
    <property type="entry name" value="MgtE_N"/>
    <property type="match status" value="1"/>
</dbReference>
<dbReference type="Gene3D" id="1.10.357.20">
    <property type="entry name" value="SLC41 divalent cation transporters, integral membrane domain"/>
    <property type="match status" value="1"/>
</dbReference>
<feature type="transmembrane region" description="Helical" evidence="9">
    <location>
        <begin position="290"/>
        <end position="310"/>
    </location>
</feature>
<evidence type="ECO:0000313" key="12">
    <source>
        <dbReference type="Proteomes" id="UP000234790"/>
    </source>
</evidence>
<comment type="similarity">
    <text evidence="2 9">Belongs to the SLC41A transporter family.</text>
</comment>
<dbReference type="InterPro" id="IPR000644">
    <property type="entry name" value="CBS_dom"/>
</dbReference>
<dbReference type="InterPro" id="IPR038076">
    <property type="entry name" value="MgtE_N_sf"/>
</dbReference>
<comment type="function">
    <text evidence="9">Acts as a magnesium transporter.</text>
</comment>
<dbReference type="NCBIfam" id="TIGR00400">
    <property type="entry name" value="mgtE"/>
    <property type="match status" value="1"/>
</dbReference>
<dbReference type="InterPro" id="IPR046342">
    <property type="entry name" value="CBS_dom_sf"/>
</dbReference>
<dbReference type="InterPro" id="IPR006667">
    <property type="entry name" value="SLC41_membr_dom"/>
</dbReference>
<keyword evidence="7 9" id="KW-0472">Membrane</keyword>
<dbReference type="InterPro" id="IPR006669">
    <property type="entry name" value="MgtE_transporter"/>
</dbReference>
<keyword evidence="12" id="KW-1185">Reference proteome</keyword>
<dbReference type="Pfam" id="PF03448">
    <property type="entry name" value="MgtE_N"/>
    <property type="match status" value="1"/>
</dbReference>
<feature type="transmembrane region" description="Helical" evidence="9">
    <location>
        <begin position="330"/>
        <end position="350"/>
    </location>
</feature>
<keyword evidence="3 9" id="KW-0813">Transport</keyword>
<name>A0A2K9LTE5_SPISQ</name>
<dbReference type="PANTHER" id="PTHR43773">
    <property type="entry name" value="MAGNESIUM TRANSPORTER MGTE"/>
    <property type="match status" value="1"/>
</dbReference>
<comment type="subunit">
    <text evidence="9">Homodimer.</text>
</comment>
<evidence type="ECO:0000256" key="8">
    <source>
        <dbReference type="PROSITE-ProRule" id="PRU00703"/>
    </source>
</evidence>
<dbReference type="AlphaFoldDB" id="A0A2K9LTE5"/>
<evidence type="ECO:0000256" key="2">
    <source>
        <dbReference type="ARBA" id="ARBA00009749"/>
    </source>
</evidence>
<evidence type="ECO:0000256" key="9">
    <source>
        <dbReference type="RuleBase" id="RU362011"/>
    </source>
</evidence>
<dbReference type="Gene3D" id="3.10.580.10">
    <property type="entry name" value="CBS-domain"/>
    <property type="match status" value="1"/>
</dbReference>
<evidence type="ECO:0000256" key="5">
    <source>
        <dbReference type="ARBA" id="ARBA00022842"/>
    </source>
</evidence>
<evidence type="ECO:0000256" key="4">
    <source>
        <dbReference type="ARBA" id="ARBA00022692"/>
    </source>
</evidence>
<keyword evidence="6 9" id="KW-1133">Transmembrane helix</keyword>
<keyword evidence="8" id="KW-0129">CBS domain</keyword>
<dbReference type="CDD" id="cd04606">
    <property type="entry name" value="CBS_pair_Mg_transporter"/>
    <property type="match status" value="1"/>
</dbReference>
<dbReference type="Proteomes" id="UP000234790">
    <property type="component" value="Chromosome"/>
</dbReference>
<evidence type="ECO:0000256" key="6">
    <source>
        <dbReference type="ARBA" id="ARBA00022989"/>
    </source>
</evidence>
<evidence type="ECO:0000259" key="10">
    <source>
        <dbReference type="PROSITE" id="PS51371"/>
    </source>
</evidence>
<feature type="transmembrane region" description="Helical" evidence="9">
    <location>
        <begin position="458"/>
        <end position="483"/>
    </location>
</feature>
<dbReference type="Pfam" id="PF00571">
    <property type="entry name" value="CBS"/>
    <property type="match status" value="2"/>
</dbReference>
<keyword evidence="9" id="KW-0479">Metal-binding</keyword>
<dbReference type="PANTHER" id="PTHR43773:SF1">
    <property type="entry name" value="MAGNESIUM TRANSPORTER MGTE"/>
    <property type="match status" value="1"/>
</dbReference>
<evidence type="ECO:0000313" key="11">
    <source>
        <dbReference type="EMBL" id="AUM62333.1"/>
    </source>
</evidence>
<dbReference type="InterPro" id="IPR036739">
    <property type="entry name" value="SLC41_membr_dom_sf"/>
</dbReference>
<sequence>MLEKEDNLKSLSELIEKLVIDNDIKKLRELEEEHYPQDIAEALENLDEKIVIISLRLFTNDTSSEIFPHLDADLQEEIINKMSSQQVSELFGELYTDDIVDILEEMPSNIVKKILRSSTPEARAQINNILKYNDDTAGSIMSVDYTRFKVYWTVTEAIEKIRERNEESEDHNTFYVVDDLNNLKGTIELRDLVFSKGSVLISEIMDERVLFAFTKDDQETVVEKFKKYDITTLPVINVQQKLVGIVTVDDVIDVIEEEVTEDIYKMAGISPTDDEYFKTSIWKMVKSRSVWLMFLMVSATLSQVIITLFLNIYHAGREVVNPESNNQIEYIVTMLLTPLLTVISGTTGNAGSQSSTMIVRALSLKEVETKDYARVMWKEFRVASITGLILVSVNFVRMVVIYSIQQKGDLNQAILWYTIATLSISMYISLIMAKLIGGTLPIIAKKLKLDPAVMAAPLLTTLVDALSTAIFFSIGLIFFTQFIN</sequence>
<proteinExistence type="inferred from homology"/>
<accession>A0A2K9LTE5</accession>
<feature type="domain" description="CBS" evidence="10">
    <location>
        <begin position="205"/>
        <end position="261"/>
    </location>
</feature>
<organism evidence="11 12">
    <name type="scientific">Spiroplasma monobiae MQ-1</name>
    <dbReference type="NCBI Taxonomy" id="1336748"/>
    <lineage>
        <taxon>Bacteria</taxon>
        <taxon>Bacillati</taxon>
        <taxon>Mycoplasmatota</taxon>
        <taxon>Mollicutes</taxon>
        <taxon>Entomoplasmatales</taxon>
        <taxon>Spiroplasmataceae</taxon>
        <taxon>Spiroplasma</taxon>
    </lineage>
</organism>
<dbReference type="KEGG" id="smoo:SMONO_v1c00800"/>
<dbReference type="OrthoDB" id="9790355at2"/>
<dbReference type="Gene3D" id="1.25.60.10">
    <property type="entry name" value="MgtE N-terminal domain-like"/>
    <property type="match status" value="1"/>
</dbReference>
<dbReference type="SMART" id="SM00116">
    <property type="entry name" value="CBS"/>
    <property type="match status" value="2"/>
</dbReference>
<feature type="transmembrane region" description="Helical" evidence="9">
    <location>
        <begin position="380"/>
        <end position="402"/>
    </location>
</feature>
<dbReference type="Pfam" id="PF01769">
    <property type="entry name" value="MgtE"/>
    <property type="match status" value="1"/>
</dbReference>
<evidence type="ECO:0000256" key="1">
    <source>
        <dbReference type="ARBA" id="ARBA00004141"/>
    </source>
</evidence>
<dbReference type="PROSITE" id="PS51371">
    <property type="entry name" value="CBS"/>
    <property type="match status" value="1"/>
</dbReference>
<evidence type="ECO:0000256" key="3">
    <source>
        <dbReference type="ARBA" id="ARBA00022448"/>
    </source>
</evidence>
<dbReference type="GO" id="GO:0005886">
    <property type="term" value="C:plasma membrane"/>
    <property type="evidence" value="ECO:0007669"/>
    <property type="project" value="UniProtKB-SubCell"/>
</dbReference>
<dbReference type="InterPro" id="IPR006668">
    <property type="entry name" value="Mg_transptr_MgtE_intracell_dom"/>
</dbReference>
<dbReference type="EMBL" id="CP025543">
    <property type="protein sequence ID" value="AUM62333.1"/>
    <property type="molecule type" value="Genomic_DNA"/>
</dbReference>
<gene>
    <name evidence="11" type="primary">mgtE</name>
    <name evidence="11" type="ORF">SMONO_v1c00800</name>
</gene>
<dbReference type="GO" id="GO:0046872">
    <property type="term" value="F:metal ion binding"/>
    <property type="evidence" value="ECO:0007669"/>
    <property type="project" value="UniProtKB-KW"/>
</dbReference>
<keyword evidence="5 9" id="KW-0460">Magnesium</keyword>
<dbReference type="RefSeq" id="WP_101780386.1">
    <property type="nucleotide sequence ID" value="NZ_CP025543.1"/>
</dbReference>
<dbReference type="GO" id="GO:0015095">
    <property type="term" value="F:magnesium ion transmembrane transporter activity"/>
    <property type="evidence" value="ECO:0007669"/>
    <property type="project" value="UniProtKB-UniRule"/>
</dbReference>
<comment type="subcellular location">
    <subcellularLocation>
        <location evidence="9">Cell membrane</location>
        <topology evidence="9">Multi-pass membrane protein</topology>
    </subcellularLocation>
    <subcellularLocation>
        <location evidence="1">Membrane</location>
        <topology evidence="1">Multi-pass membrane protein</topology>
    </subcellularLocation>
</comment>
<protein>
    <recommendedName>
        <fullName evidence="9">Magnesium transporter MgtE</fullName>
    </recommendedName>
</protein>